<dbReference type="Gene3D" id="3.40.50.10610">
    <property type="entry name" value="ABC-type transport auxiliary lipoprotein component"/>
    <property type="match status" value="1"/>
</dbReference>
<dbReference type="InterPro" id="IPR005586">
    <property type="entry name" value="ABC_trans_aux"/>
</dbReference>
<name>A0A6M3ZT99_9BURK</name>
<dbReference type="EMBL" id="CP008956">
    <property type="protein sequence ID" value="QJQ01756.1"/>
    <property type="molecule type" value="Genomic_DNA"/>
</dbReference>
<accession>A0A6M3ZT99</accession>
<evidence type="ECO:0000313" key="3">
    <source>
        <dbReference type="EMBL" id="QJQ01756.1"/>
    </source>
</evidence>
<dbReference type="SUPFAM" id="SSF159594">
    <property type="entry name" value="XCC0632-like"/>
    <property type="match status" value="1"/>
</dbReference>
<evidence type="ECO:0000313" key="4">
    <source>
        <dbReference type="Proteomes" id="UP000501648"/>
    </source>
</evidence>
<dbReference type="Pfam" id="PF03886">
    <property type="entry name" value="ABC_trans_aux"/>
    <property type="match status" value="1"/>
</dbReference>
<reference evidence="3 4" key="1">
    <citation type="journal article" date="2012" name="J. Bacteriol.">
        <title>Genome sequence of the pathogenic Herbaspirillum seropedicae strain Os34, isolated from rice roots.</title>
        <authorList>
            <person name="Ye W."/>
            <person name="Ye S."/>
            <person name="Liu J."/>
            <person name="Chang S."/>
            <person name="Chen M."/>
            <person name="Zhu B."/>
            <person name="Guo L."/>
            <person name="An Q."/>
        </authorList>
    </citation>
    <scope>NUCLEOTIDE SEQUENCE [LARGE SCALE GENOMIC DNA]</scope>
    <source>
        <strain evidence="3 4">Os34</strain>
    </source>
</reference>
<organism evidence="3 4">
    <name type="scientific">Herbaspirillum rubrisubalbicans Os34</name>
    <dbReference type="NCBI Taxonomy" id="1235827"/>
    <lineage>
        <taxon>Bacteria</taxon>
        <taxon>Pseudomonadati</taxon>
        <taxon>Pseudomonadota</taxon>
        <taxon>Betaproteobacteria</taxon>
        <taxon>Burkholderiales</taxon>
        <taxon>Oxalobacteraceae</taxon>
        <taxon>Herbaspirillum</taxon>
    </lineage>
</organism>
<evidence type="ECO:0000259" key="2">
    <source>
        <dbReference type="Pfam" id="PF03886"/>
    </source>
</evidence>
<protein>
    <submittedName>
        <fullName evidence="3">ABC transporter</fullName>
    </submittedName>
</protein>
<dbReference type="RefSeq" id="WP_017450170.1">
    <property type="nucleotide sequence ID" value="NZ_CP008956.1"/>
</dbReference>
<dbReference type="Proteomes" id="UP000501648">
    <property type="component" value="Chromosome"/>
</dbReference>
<proteinExistence type="predicted"/>
<dbReference type="AlphaFoldDB" id="A0A6M3ZT99"/>
<dbReference type="PROSITE" id="PS51257">
    <property type="entry name" value="PROKAR_LIPOPROTEIN"/>
    <property type="match status" value="1"/>
</dbReference>
<gene>
    <name evidence="3" type="ORF">C798_16380</name>
</gene>
<keyword evidence="1" id="KW-0732">Signal</keyword>
<evidence type="ECO:0000256" key="1">
    <source>
        <dbReference type="SAM" id="SignalP"/>
    </source>
</evidence>
<feature type="signal peptide" evidence="1">
    <location>
        <begin position="1"/>
        <end position="23"/>
    </location>
</feature>
<feature type="chain" id="PRO_5026735270" evidence="1">
    <location>
        <begin position="24"/>
        <end position="206"/>
    </location>
</feature>
<sequence length="206" mass="22103">MTSPCLRPLLRIALLTSSLALTACSILPKADPLAVYRLPTPAIASTAVAPAGSAYRSLRIVAPTANRSIDSERILVLPEGDVVKSYAGVRWSDPAPQLLRDRLLDAFQADGRFPRLSGDNANIAAEVELNGALNAFQTEYRQGVPTVVIIYEARLVDTISRQQLAARRFVVVQPVAGSQVPEVVTAFGSASQRLANEVVAWVATVR</sequence>
<feature type="domain" description="ABC-type transport auxiliary lipoprotein component" evidence="2">
    <location>
        <begin position="36"/>
        <end position="198"/>
    </location>
</feature>